<name>A0AAD6WZT5_9AGAR</name>
<evidence type="ECO:0000313" key="1">
    <source>
        <dbReference type="EMBL" id="KAJ7030605.1"/>
    </source>
</evidence>
<organism evidence="1 2">
    <name type="scientific">Mycena alexandri</name>
    <dbReference type="NCBI Taxonomy" id="1745969"/>
    <lineage>
        <taxon>Eukaryota</taxon>
        <taxon>Fungi</taxon>
        <taxon>Dikarya</taxon>
        <taxon>Basidiomycota</taxon>
        <taxon>Agaricomycotina</taxon>
        <taxon>Agaricomycetes</taxon>
        <taxon>Agaricomycetidae</taxon>
        <taxon>Agaricales</taxon>
        <taxon>Marasmiineae</taxon>
        <taxon>Mycenaceae</taxon>
        <taxon>Mycena</taxon>
    </lineage>
</organism>
<accession>A0AAD6WZT5</accession>
<evidence type="ECO:0000313" key="2">
    <source>
        <dbReference type="Proteomes" id="UP001218188"/>
    </source>
</evidence>
<keyword evidence="2" id="KW-1185">Reference proteome</keyword>
<dbReference type="EMBL" id="JARJCM010000089">
    <property type="protein sequence ID" value="KAJ7030605.1"/>
    <property type="molecule type" value="Genomic_DNA"/>
</dbReference>
<dbReference type="AlphaFoldDB" id="A0AAD6WZT5"/>
<proteinExistence type="predicted"/>
<sequence>MEWRRATTGPGLRAVDRSRPSLILRSPYTSSASRATISLISRLRTDFSELNAHRFRCRLSPSPACESCGAAYETRAHFLLHCPAWDHLRPALQHASYSAGILGAVDVPSLLHHPKLLKTVAQFIANTGRFDGLHSLSLSLSPPYTSINLDLQKSHYST</sequence>
<reference evidence="1" key="1">
    <citation type="submission" date="2023-03" db="EMBL/GenBank/DDBJ databases">
        <title>Massive genome expansion in bonnet fungi (Mycena s.s.) driven by repeated elements and novel gene families across ecological guilds.</title>
        <authorList>
            <consortium name="Lawrence Berkeley National Laboratory"/>
            <person name="Harder C.B."/>
            <person name="Miyauchi S."/>
            <person name="Viragh M."/>
            <person name="Kuo A."/>
            <person name="Thoen E."/>
            <person name="Andreopoulos B."/>
            <person name="Lu D."/>
            <person name="Skrede I."/>
            <person name="Drula E."/>
            <person name="Henrissat B."/>
            <person name="Morin E."/>
            <person name="Kohler A."/>
            <person name="Barry K."/>
            <person name="LaButti K."/>
            <person name="Morin E."/>
            <person name="Salamov A."/>
            <person name="Lipzen A."/>
            <person name="Mereny Z."/>
            <person name="Hegedus B."/>
            <person name="Baldrian P."/>
            <person name="Stursova M."/>
            <person name="Weitz H."/>
            <person name="Taylor A."/>
            <person name="Grigoriev I.V."/>
            <person name="Nagy L.G."/>
            <person name="Martin F."/>
            <person name="Kauserud H."/>
        </authorList>
    </citation>
    <scope>NUCLEOTIDE SEQUENCE</scope>
    <source>
        <strain evidence="1">CBHHK200</strain>
    </source>
</reference>
<protein>
    <submittedName>
        <fullName evidence="1">Uncharacterized protein</fullName>
    </submittedName>
</protein>
<gene>
    <name evidence="1" type="ORF">C8F04DRAFT_1113029</name>
</gene>
<dbReference type="Proteomes" id="UP001218188">
    <property type="component" value="Unassembled WGS sequence"/>
</dbReference>
<comment type="caution">
    <text evidence="1">The sequence shown here is derived from an EMBL/GenBank/DDBJ whole genome shotgun (WGS) entry which is preliminary data.</text>
</comment>